<name>A0A840AY22_9SPHN</name>
<dbReference type="AlphaFoldDB" id="A0A840AY22"/>
<proteinExistence type="predicted"/>
<comment type="caution">
    <text evidence="1">The sequence shown here is derived from an EMBL/GenBank/DDBJ whole genome shotgun (WGS) entry which is preliminary data.</text>
</comment>
<dbReference type="RefSeq" id="WP_246337037.1">
    <property type="nucleotide sequence ID" value="NZ_BAABBG010000001.1"/>
</dbReference>
<dbReference type="InterPro" id="IPR011200">
    <property type="entry name" value="UCP012608"/>
</dbReference>
<dbReference type="PIRSF" id="PIRSF012608">
    <property type="entry name" value="UCP012608"/>
    <property type="match status" value="1"/>
</dbReference>
<keyword evidence="2" id="KW-1185">Reference proteome</keyword>
<reference evidence="1 2" key="1">
    <citation type="submission" date="2020-08" db="EMBL/GenBank/DDBJ databases">
        <title>Genomic Encyclopedia of Type Strains, Phase IV (KMG-IV): sequencing the most valuable type-strain genomes for metagenomic binning, comparative biology and taxonomic classification.</title>
        <authorList>
            <person name="Goeker M."/>
        </authorList>
    </citation>
    <scope>NUCLEOTIDE SEQUENCE [LARGE SCALE GENOMIC DNA]</scope>
    <source>
        <strain evidence="1 2">DSM 29050</strain>
    </source>
</reference>
<evidence type="ECO:0000313" key="2">
    <source>
        <dbReference type="Proteomes" id="UP000581447"/>
    </source>
</evidence>
<evidence type="ECO:0000313" key="1">
    <source>
        <dbReference type="EMBL" id="MBB3942541.1"/>
    </source>
</evidence>
<dbReference type="EMBL" id="JACIEA010000001">
    <property type="protein sequence ID" value="MBB3942541.1"/>
    <property type="molecule type" value="Genomic_DNA"/>
</dbReference>
<evidence type="ECO:0008006" key="3">
    <source>
        <dbReference type="Google" id="ProtNLM"/>
    </source>
</evidence>
<dbReference type="Proteomes" id="UP000581447">
    <property type="component" value="Unassembled WGS sequence"/>
</dbReference>
<gene>
    <name evidence="1" type="ORF">GGR91_000763</name>
</gene>
<protein>
    <recommendedName>
        <fullName evidence="3">DUF2332 domain-containing protein</fullName>
    </recommendedName>
</protein>
<organism evidence="1 2">
    <name type="scientific">Sphingorhabdus rigui</name>
    <dbReference type="NCBI Taxonomy" id="1282858"/>
    <lineage>
        <taxon>Bacteria</taxon>
        <taxon>Pseudomonadati</taxon>
        <taxon>Pseudomonadota</taxon>
        <taxon>Alphaproteobacteria</taxon>
        <taxon>Sphingomonadales</taxon>
        <taxon>Sphingomonadaceae</taxon>
        <taxon>Sphingorhabdus</taxon>
    </lineage>
</organism>
<dbReference type="Pfam" id="PF10094">
    <property type="entry name" value="DUF2332"/>
    <property type="match status" value="1"/>
</dbReference>
<accession>A0A840AY22</accession>
<sequence length="362" mass="39945">MAETTKSHDFGKGVMDDSRIAEGIKVQAEHCRRNGAPITARIVEAQLALMHGNNMCGQRIAQWPGLPLEDAMPLRLAGGFHHLHLTGADERLAPIYQGEIRAQADVDAVLTAVTADHDARLLPWLDGPPQTNEAGRSASFMAALLWLSPRIGGTFELNEIGASAGINTMMERYHYDLGGVTAGPAQSLMQIKPEWKGSTPPDASVEIVQISGCDQAPVDLSDPDAALRVKSYVWPENADRLERMDAAIALAAQSPPYVVHADALDWVSERLSAPQEPHVGRIFNHSIVWQYIPEERRRKIRAAIEAAGQDATAERPLAWIMLETNRETFKHELLVKYWPGPDTWHLLAEAQAHGVWVHWRAS</sequence>